<evidence type="ECO:0008006" key="8">
    <source>
        <dbReference type="Google" id="ProtNLM"/>
    </source>
</evidence>
<dbReference type="PANTHER" id="PTHR31987">
    <property type="entry name" value="GLUTAMINASE A-RELATED"/>
    <property type="match status" value="1"/>
</dbReference>
<name>A0AAD5YCR9_9APHY</name>
<keyword evidence="2" id="KW-0472">Membrane</keyword>
<feature type="compositionally biased region" description="Polar residues" evidence="1">
    <location>
        <begin position="790"/>
        <end position="803"/>
    </location>
</feature>
<evidence type="ECO:0000256" key="1">
    <source>
        <dbReference type="SAM" id="MobiDB-lite"/>
    </source>
</evidence>
<feature type="region of interest" description="Disordered" evidence="1">
    <location>
        <begin position="847"/>
        <end position="895"/>
    </location>
</feature>
<keyword evidence="2" id="KW-1133">Transmembrane helix</keyword>
<evidence type="ECO:0000256" key="2">
    <source>
        <dbReference type="SAM" id="Phobius"/>
    </source>
</evidence>
<feature type="region of interest" description="Disordered" evidence="1">
    <location>
        <begin position="752"/>
        <end position="807"/>
    </location>
</feature>
<reference evidence="6" key="1">
    <citation type="submission" date="2022-07" db="EMBL/GenBank/DDBJ databases">
        <title>Genome Sequence of Physisporinus lineatus.</title>
        <authorList>
            <person name="Buettner E."/>
        </authorList>
    </citation>
    <scope>NUCLEOTIDE SEQUENCE</scope>
    <source>
        <strain evidence="6">VT162</strain>
    </source>
</reference>
<accession>A0AAD5YCR9</accession>
<evidence type="ECO:0000256" key="3">
    <source>
        <dbReference type="SAM" id="SignalP"/>
    </source>
</evidence>
<keyword evidence="2" id="KW-0812">Transmembrane</keyword>
<protein>
    <recommendedName>
        <fullName evidence="8">DUF1793-domain-containing protein</fullName>
    </recommendedName>
</protein>
<organism evidence="6 7">
    <name type="scientific">Meripilus lineatus</name>
    <dbReference type="NCBI Taxonomy" id="2056292"/>
    <lineage>
        <taxon>Eukaryota</taxon>
        <taxon>Fungi</taxon>
        <taxon>Dikarya</taxon>
        <taxon>Basidiomycota</taxon>
        <taxon>Agaricomycotina</taxon>
        <taxon>Agaricomycetes</taxon>
        <taxon>Polyporales</taxon>
        <taxon>Meripilaceae</taxon>
        <taxon>Meripilus</taxon>
    </lineage>
</organism>
<dbReference type="EMBL" id="JANAWD010000495">
    <property type="protein sequence ID" value="KAJ3478653.1"/>
    <property type="molecule type" value="Genomic_DNA"/>
</dbReference>
<feature type="signal peptide" evidence="3">
    <location>
        <begin position="1"/>
        <end position="21"/>
    </location>
</feature>
<evidence type="ECO:0000259" key="5">
    <source>
        <dbReference type="Pfam" id="PF17168"/>
    </source>
</evidence>
<dbReference type="AlphaFoldDB" id="A0AAD5YCR9"/>
<evidence type="ECO:0000313" key="6">
    <source>
        <dbReference type="EMBL" id="KAJ3478653.1"/>
    </source>
</evidence>
<dbReference type="Pfam" id="PF16335">
    <property type="entry name" value="GtaA_6_Hairpin"/>
    <property type="match status" value="1"/>
</dbReference>
<gene>
    <name evidence="6" type="ORF">NLI96_g9611</name>
</gene>
<sequence length="895" mass="98350">MVFFRFGVFLSLSAGLSLCTAQSILTTVPLAIRNPHFNCWTIGSSPGSVWPGLWNRQILGWDGLVRIDGVTWQWLGDTWVSGVMTPILNQVQFSSTQTIYSFQAGNVTLKVTYLSPIEVKDLARQSLPFSYVAFEATSNDQRDHNIQVYSDISAEWCSGDRSSLVIWNTGSTAKNTYHRVQLQNPTPFAEHQDQAEDATVYFSMPKGPKSSARINIDNVCRSQFVQTGSLSGSDSVPPGIISEPFQVFSFAMDLGNITGTSTPIVWSLGVVRNVTIYSNVEAENRQMRYPYYVTRWSNVLDALDYFAGDFSNALNRATDLDNQVSRAANSRSNNYEYLASLAMRQTIGSIEVTISKGNDGNWNMSDIQTYMKDVGSSRRVNPVEVLFDSLPFFLYMNSSYCGHLLSPLLEFQNSRRWSQPYAARDLGKTTLIISADMPHDEGIDRNMLIMAFAHASAAFDKSLITQHYDLLKNWANYLVDHSMNPLNQSSPETGGLSNSTNISLKGILGIKSMSGISRMLQNSNDAGYFSHIASTYAASWHSNALTPESENQHVLPNFGDPSSAWSLAYNFYADRLLGLDIIELNVYQQQSAYYDQLFSTMSALPVNSMSAGMNFAWTMFAAATVTDSTIQNQLIGNIKSNILNAPFFPYLANTTDGTWSGVSSPAQGAMLALLAPARIYGAQAGFQAIGSRDRTGSIVGGVVGGIVLVASVILVYVFWRRRARIQKDGTETETGDILYSRAVPYEYRNLEQIDEDGRPATLESSRSHGTPQGTNATPRVIPSSKERVAPTQSGTPPNLTAPSSPGLEGTAVFVPAVGRVSGGPTPDYTGLRSEVDNLRRVVRELQTERLDAPPNYQDIHNQSAPRTPQAVPQSADPEANGSGDGKPFWRRRASL</sequence>
<dbReference type="InterPro" id="IPR052743">
    <property type="entry name" value="Glutaminase_GtaA"/>
</dbReference>
<feature type="compositionally biased region" description="Polar residues" evidence="1">
    <location>
        <begin position="858"/>
        <end position="872"/>
    </location>
</feature>
<feature type="domain" description="Glutaminase A central" evidence="4">
    <location>
        <begin position="332"/>
        <end position="673"/>
    </location>
</feature>
<dbReference type="Proteomes" id="UP001212997">
    <property type="component" value="Unassembled WGS sequence"/>
</dbReference>
<keyword evidence="3" id="KW-0732">Signal</keyword>
<feature type="domain" description="Glutaminase A N-terminal" evidence="5">
    <location>
        <begin position="96"/>
        <end position="326"/>
    </location>
</feature>
<dbReference type="Pfam" id="PF17168">
    <property type="entry name" value="DUF5127"/>
    <property type="match status" value="1"/>
</dbReference>
<keyword evidence="7" id="KW-1185">Reference proteome</keyword>
<dbReference type="InterPro" id="IPR033433">
    <property type="entry name" value="GtaA_N"/>
</dbReference>
<feature type="compositionally biased region" description="Polar residues" evidence="1">
    <location>
        <begin position="762"/>
        <end position="777"/>
    </location>
</feature>
<comment type="caution">
    <text evidence="6">The sequence shown here is derived from an EMBL/GenBank/DDBJ whole genome shotgun (WGS) entry which is preliminary data.</text>
</comment>
<feature type="transmembrane region" description="Helical" evidence="2">
    <location>
        <begin position="698"/>
        <end position="719"/>
    </location>
</feature>
<dbReference type="PANTHER" id="PTHR31987:SF14">
    <property type="entry name" value="PUTATIVE (AFU_ORTHOLOGUE AFUA_6G09910)-RELATED"/>
    <property type="match status" value="1"/>
</dbReference>
<feature type="chain" id="PRO_5042280003" description="DUF1793-domain-containing protein" evidence="3">
    <location>
        <begin position="22"/>
        <end position="895"/>
    </location>
</feature>
<dbReference type="InterPro" id="IPR032514">
    <property type="entry name" value="GtaA_central"/>
</dbReference>
<evidence type="ECO:0000313" key="7">
    <source>
        <dbReference type="Proteomes" id="UP001212997"/>
    </source>
</evidence>
<proteinExistence type="predicted"/>
<evidence type="ECO:0000259" key="4">
    <source>
        <dbReference type="Pfam" id="PF16335"/>
    </source>
</evidence>